<dbReference type="InterPro" id="IPR029058">
    <property type="entry name" value="AB_hydrolase_fold"/>
</dbReference>
<dbReference type="Gene3D" id="3.40.50.1820">
    <property type="entry name" value="alpha/beta hydrolase"/>
    <property type="match status" value="1"/>
</dbReference>
<dbReference type="Proteomes" id="UP000636888">
    <property type="component" value="Unassembled WGS sequence"/>
</dbReference>
<sequence length="551" mass="62221">MGKRNYIDIDWPDLFKPIPGLDQEKYNRIRINREVIPIIFVPGIMGSRLKNKKTGEIVWDPDREIMCMFRKYGGFWNTPAQRKRMLIGNSFNGSYLEVDEDNHDHNRKVNSPLDPYRAARGWGGVYWGSYGNFLETLQNHQWSQHVDYGPTSAEELRRRTKLNDMIGICFEFPVWAFGYNWTDTNRESGHKLAEKIEKIIGWYRSKGRLCTYVILVSHSMGGLVCRSACKLWNAENNVLGVIHGVQPVTGAAAAYWRMKAGFERVGTGFLNRFCSKASAWVLGTNGEEVTCIMGNSPGCLELLPNQLYRNNKQEAAWLKIPAANGGFTSLPRMGNPYKEIYKEGNRYWRLIDPDWLSPKDKGGTEIAQNATRTTSWNSFITCLNKAEFFHSCLRDSCHKRTYQFFSSMLNTVDFIGFEQELLSLQKQEQPSAFKFSTSIATSPASTTLSRGNSIMYSDGDDIQIPSSINPTTRRVKLLHPNNYHGGGDGTVPVSSATALKMVLNSHQLKGLPHQEVYADRSAIEYVVGAIVKLANGIMDREVSASTKRIGG</sequence>
<dbReference type="RefSeq" id="WP_199385917.1">
    <property type="nucleotide sequence ID" value="NZ_JAEMHM010000019.1"/>
</dbReference>
<evidence type="ECO:0000313" key="3">
    <source>
        <dbReference type="Proteomes" id="UP000636888"/>
    </source>
</evidence>
<proteinExistence type="predicted"/>
<dbReference type="SUPFAM" id="SSF53474">
    <property type="entry name" value="alpha/beta-Hydrolases"/>
    <property type="match status" value="1"/>
</dbReference>
<evidence type="ECO:0000313" key="2">
    <source>
        <dbReference type="EMBL" id="MBJ6727000.1"/>
    </source>
</evidence>
<organism evidence="2 3">
    <name type="scientific">Geomesophilobacter sediminis</name>
    <dbReference type="NCBI Taxonomy" id="2798584"/>
    <lineage>
        <taxon>Bacteria</taxon>
        <taxon>Pseudomonadati</taxon>
        <taxon>Thermodesulfobacteriota</taxon>
        <taxon>Desulfuromonadia</taxon>
        <taxon>Geobacterales</taxon>
        <taxon>Geobacteraceae</taxon>
        <taxon>Geomesophilobacter</taxon>
    </lineage>
</organism>
<protein>
    <submittedName>
        <fullName evidence="2">Alpha/beta hydrolase</fullName>
    </submittedName>
</protein>
<dbReference type="Pfam" id="PF07819">
    <property type="entry name" value="PGAP1"/>
    <property type="match status" value="1"/>
</dbReference>
<keyword evidence="2" id="KW-0378">Hydrolase</keyword>
<dbReference type="EMBL" id="JAEMHM010000019">
    <property type="protein sequence ID" value="MBJ6727000.1"/>
    <property type="molecule type" value="Genomic_DNA"/>
</dbReference>
<keyword evidence="3" id="KW-1185">Reference proteome</keyword>
<reference evidence="2" key="1">
    <citation type="submission" date="2020-12" db="EMBL/GenBank/DDBJ databases">
        <title>Geomonas sp. Red875, isolated from river sediment.</title>
        <authorList>
            <person name="Xu Z."/>
            <person name="Zhang Z."/>
            <person name="Masuda Y."/>
            <person name="Itoh H."/>
            <person name="Senoo K."/>
        </authorList>
    </citation>
    <scope>NUCLEOTIDE SEQUENCE</scope>
    <source>
        <strain evidence="2">Red875</strain>
    </source>
</reference>
<dbReference type="GO" id="GO:0016788">
    <property type="term" value="F:hydrolase activity, acting on ester bonds"/>
    <property type="evidence" value="ECO:0007669"/>
    <property type="project" value="InterPro"/>
</dbReference>
<comment type="caution">
    <text evidence="2">The sequence shown here is derived from an EMBL/GenBank/DDBJ whole genome shotgun (WGS) entry which is preliminary data.</text>
</comment>
<dbReference type="PANTHER" id="PTHR11440">
    <property type="entry name" value="LECITHIN-CHOLESTEROL ACYLTRANSFERASE-RELATED"/>
    <property type="match status" value="1"/>
</dbReference>
<name>A0A8J7S9R9_9BACT</name>
<feature type="domain" description="GPI inositol-deacylase PGAP1-like alpha/beta" evidence="1">
    <location>
        <begin position="192"/>
        <end position="253"/>
    </location>
</feature>
<accession>A0A8J7S9R9</accession>
<gene>
    <name evidence="2" type="ORF">JFN93_20000</name>
</gene>
<dbReference type="InterPro" id="IPR012908">
    <property type="entry name" value="PGAP1-ab_dom-like"/>
</dbReference>
<dbReference type="AlphaFoldDB" id="A0A8J7S9R9"/>
<evidence type="ECO:0000259" key="1">
    <source>
        <dbReference type="Pfam" id="PF07819"/>
    </source>
</evidence>